<evidence type="ECO:0000313" key="2">
    <source>
        <dbReference type="Proteomes" id="UP000677804"/>
    </source>
</evidence>
<dbReference type="Gene3D" id="3.20.20.450">
    <property type="entry name" value="EAL domain"/>
    <property type="match status" value="1"/>
</dbReference>
<dbReference type="InterPro" id="IPR035919">
    <property type="entry name" value="EAL_sf"/>
</dbReference>
<organism evidence="1 2">
    <name type="scientific">Cellulomonas wangleii</name>
    <dbReference type="NCBI Taxonomy" id="2816956"/>
    <lineage>
        <taxon>Bacteria</taxon>
        <taxon>Bacillati</taxon>
        <taxon>Actinomycetota</taxon>
        <taxon>Actinomycetes</taxon>
        <taxon>Micrococcales</taxon>
        <taxon>Cellulomonadaceae</taxon>
        <taxon>Cellulomonas</taxon>
    </lineage>
</organism>
<protein>
    <recommendedName>
        <fullName evidence="3">Transaldolase</fullName>
    </recommendedName>
</protein>
<reference evidence="1 2" key="1">
    <citation type="submission" date="2021-05" db="EMBL/GenBank/DDBJ databases">
        <title>Novel species in genus Cellulomonas.</title>
        <authorList>
            <person name="Zhang G."/>
        </authorList>
    </citation>
    <scope>NUCLEOTIDE SEQUENCE [LARGE SCALE GENOMIC DNA]</scope>
    <source>
        <strain evidence="2">zg-ZUI222</strain>
    </source>
</reference>
<evidence type="ECO:0000313" key="1">
    <source>
        <dbReference type="EMBL" id="QVI63097.1"/>
    </source>
</evidence>
<dbReference type="EMBL" id="CP074405">
    <property type="protein sequence ID" value="QVI63097.1"/>
    <property type="molecule type" value="Genomic_DNA"/>
</dbReference>
<proteinExistence type="predicted"/>
<name>A0ABX8D6L7_9CELL</name>
<keyword evidence="2" id="KW-1185">Reference proteome</keyword>
<dbReference type="Proteomes" id="UP000677804">
    <property type="component" value="Chromosome"/>
</dbReference>
<gene>
    <name evidence="1" type="ORF">KG103_04045</name>
</gene>
<evidence type="ECO:0008006" key="3">
    <source>
        <dbReference type="Google" id="ProtNLM"/>
    </source>
</evidence>
<sequence length="432" mass="45845">MKGSNWDVSNDALVAEHVLASTIDPVTNRPAATALNTGCTHPAPDDAVVSVVALAYDTPSTRSLPGRARGVDVAERALCRDLDLWADAPGSVVAIGEAAAAYVALHSPDESRELRSRLDELRARTRRAVGPRPLVAAAQGPATTSADVAARAIERLVLPAGTVPAQDHWVAGQVSRRPLWDAVTGERFGTQVRLHAAGLDGVHAERAEGLLSLTRSTRYVDVARAAHSAIPRIVAASPTEGPVLWDASAALSGTGPARGSLAQLLTEQCPPGVWIGVSAWLADVDEVMEALRTLRAQGRRIVLTSYGSGREPLAAFDELPVNAVLIDPYLERGAALGIEDRTVHAAILEHATRNGIPALTGTRTALQLNRRPVPSPRPRTPHPGGQLLERARLVGLTLRQTALLVNATHGQDPLAPRWDRYDVAMHWAADAT</sequence>
<dbReference type="SUPFAM" id="SSF141868">
    <property type="entry name" value="EAL domain-like"/>
    <property type="match status" value="1"/>
</dbReference>
<dbReference type="RefSeq" id="WP_207340572.1">
    <property type="nucleotide sequence ID" value="NZ_CP074405.1"/>
</dbReference>
<accession>A0ABX8D6L7</accession>